<name>X1JDJ8_9ZZZZ</name>
<protein>
    <submittedName>
        <fullName evidence="1">Uncharacterized protein</fullName>
    </submittedName>
</protein>
<sequence length="75" mass="8516">MENKKQLSRGEKAEPESFYFTIQASWGLTKHMGGLEATRELIEACHIDKDSYVLDVGCIIWKLLVKYVLGTRTAP</sequence>
<dbReference type="AlphaFoldDB" id="X1JDJ8"/>
<organism evidence="1">
    <name type="scientific">marine sediment metagenome</name>
    <dbReference type="NCBI Taxonomy" id="412755"/>
    <lineage>
        <taxon>unclassified sequences</taxon>
        <taxon>metagenomes</taxon>
        <taxon>ecological metagenomes</taxon>
    </lineage>
</organism>
<proteinExistence type="predicted"/>
<reference evidence="1" key="1">
    <citation type="journal article" date="2014" name="Front. Microbiol.">
        <title>High frequency of phylogenetically diverse reductive dehalogenase-homologous genes in deep subseafloor sedimentary metagenomes.</title>
        <authorList>
            <person name="Kawai M."/>
            <person name="Futagami T."/>
            <person name="Toyoda A."/>
            <person name="Takaki Y."/>
            <person name="Nishi S."/>
            <person name="Hori S."/>
            <person name="Arai W."/>
            <person name="Tsubouchi T."/>
            <person name="Morono Y."/>
            <person name="Uchiyama I."/>
            <person name="Ito T."/>
            <person name="Fujiyama A."/>
            <person name="Inagaki F."/>
            <person name="Takami H."/>
        </authorList>
    </citation>
    <scope>NUCLEOTIDE SEQUENCE</scope>
    <source>
        <strain evidence="1">Expedition CK06-06</strain>
    </source>
</reference>
<gene>
    <name evidence="1" type="ORF">S06H3_03542</name>
</gene>
<dbReference type="EMBL" id="BARV01001165">
    <property type="protein sequence ID" value="GAH92786.1"/>
    <property type="molecule type" value="Genomic_DNA"/>
</dbReference>
<evidence type="ECO:0000313" key="1">
    <source>
        <dbReference type="EMBL" id="GAH92786.1"/>
    </source>
</evidence>
<comment type="caution">
    <text evidence="1">The sequence shown here is derived from an EMBL/GenBank/DDBJ whole genome shotgun (WGS) entry which is preliminary data.</text>
</comment>
<accession>X1JDJ8</accession>